<dbReference type="Proteomes" id="UP000810292">
    <property type="component" value="Unassembled WGS sequence"/>
</dbReference>
<comment type="caution">
    <text evidence="2">The sequence shown here is derived from an EMBL/GenBank/DDBJ whole genome shotgun (WGS) entry which is preliminary data.</text>
</comment>
<evidence type="ECO:0000313" key="2">
    <source>
        <dbReference type="EMBL" id="MBO8468224.1"/>
    </source>
</evidence>
<organism evidence="2 3">
    <name type="scientific">Candidatus Ornithospirochaeta stercoravium</name>
    <dbReference type="NCBI Taxonomy" id="2840897"/>
    <lineage>
        <taxon>Bacteria</taxon>
        <taxon>Pseudomonadati</taxon>
        <taxon>Spirochaetota</taxon>
        <taxon>Spirochaetia</taxon>
        <taxon>Spirochaetales</taxon>
        <taxon>Spirochaetaceae</taxon>
        <taxon>Spirochaetaceae incertae sedis</taxon>
        <taxon>Candidatus Ornithospirochaeta</taxon>
    </lineage>
</organism>
<reference evidence="2" key="1">
    <citation type="submission" date="2020-10" db="EMBL/GenBank/DDBJ databases">
        <authorList>
            <person name="Gilroy R."/>
        </authorList>
    </citation>
    <scope>NUCLEOTIDE SEQUENCE</scope>
    <source>
        <strain evidence="2">14700</strain>
    </source>
</reference>
<feature type="transmembrane region" description="Helical" evidence="1">
    <location>
        <begin position="39"/>
        <end position="60"/>
    </location>
</feature>
<gene>
    <name evidence="2" type="ORF">IAA72_00380</name>
</gene>
<proteinExistence type="predicted"/>
<evidence type="ECO:0000313" key="3">
    <source>
        <dbReference type="Proteomes" id="UP000810292"/>
    </source>
</evidence>
<protein>
    <submittedName>
        <fullName evidence="2">Uncharacterized protein</fullName>
    </submittedName>
</protein>
<name>A0A9D9I919_9SPIO</name>
<keyword evidence="1" id="KW-0472">Membrane</keyword>
<evidence type="ECO:0000256" key="1">
    <source>
        <dbReference type="SAM" id="Phobius"/>
    </source>
</evidence>
<feature type="non-terminal residue" evidence="2">
    <location>
        <position position="282"/>
    </location>
</feature>
<dbReference type="AlphaFoldDB" id="A0A9D9I919"/>
<sequence>MAGKNGAGNTRRILILIIAVCDAVSTAALALFHDSMERGLAVALGYAILFLTAFLMNLCIAGKTTSIKEISALVFSIMLLALVISAIAFILFNADDDTTPMFHAEEEERPFASHPGMGLSYNEDDTVEEEEVVINIPSPPTVFNTITIDKEATDIPEPSSEILITERDDEIMIPSVPEVFGMVRDVDTESEVSIPSDPEVFGLIRDAETEEEPVVIPSVPEMFGVIREVDKDSVVPIVPVIVPEEKVEDKPVETVKESNDFFAGMTPDEVEFWSSFYIEGED</sequence>
<reference evidence="2" key="2">
    <citation type="journal article" date="2021" name="PeerJ">
        <title>Extensive microbial diversity within the chicken gut microbiome revealed by metagenomics and culture.</title>
        <authorList>
            <person name="Gilroy R."/>
            <person name="Ravi A."/>
            <person name="Getino M."/>
            <person name="Pursley I."/>
            <person name="Horton D.L."/>
            <person name="Alikhan N.F."/>
            <person name="Baker D."/>
            <person name="Gharbi K."/>
            <person name="Hall N."/>
            <person name="Watson M."/>
            <person name="Adriaenssens E.M."/>
            <person name="Foster-Nyarko E."/>
            <person name="Jarju S."/>
            <person name="Secka A."/>
            <person name="Antonio M."/>
            <person name="Oren A."/>
            <person name="Chaudhuri R.R."/>
            <person name="La Ragione R."/>
            <person name="Hildebrand F."/>
            <person name="Pallen M.J."/>
        </authorList>
    </citation>
    <scope>NUCLEOTIDE SEQUENCE</scope>
    <source>
        <strain evidence="2">14700</strain>
    </source>
</reference>
<feature type="transmembrane region" description="Helical" evidence="1">
    <location>
        <begin position="12"/>
        <end position="33"/>
    </location>
</feature>
<keyword evidence="1" id="KW-0812">Transmembrane</keyword>
<accession>A0A9D9I919</accession>
<keyword evidence="1" id="KW-1133">Transmembrane helix</keyword>
<dbReference type="EMBL" id="JADIMF010000005">
    <property type="protein sequence ID" value="MBO8468224.1"/>
    <property type="molecule type" value="Genomic_DNA"/>
</dbReference>
<feature type="transmembrane region" description="Helical" evidence="1">
    <location>
        <begin position="72"/>
        <end position="92"/>
    </location>
</feature>